<feature type="transmembrane region" description="Helical" evidence="1">
    <location>
        <begin position="44"/>
        <end position="67"/>
    </location>
</feature>
<evidence type="ECO:0000313" key="3">
    <source>
        <dbReference type="Proteomes" id="UP000072530"/>
    </source>
</evidence>
<dbReference type="EMBL" id="FIGG01000008">
    <property type="protein sequence ID" value="CYU94837.1"/>
    <property type="molecule type" value="Genomic_DNA"/>
</dbReference>
<dbReference type="AlphaFoldDB" id="A0A0Z8G9S3"/>
<keyword evidence="1" id="KW-0472">Membrane</keyword>
<proteinExistence type="predicted"/>
<protein>
    <submittedName>
        <fullName evidence="2">Membrane protein</fullName>
    </submittedName>
</protein>
<reference evidence="2 3" key="1">
    <citation type="submission" date="2016-02" db="EMBL/GenBank/DDBJ databases">
        <authorList>
            <consortium name="Pathogen Informatics"/>
        </authorList>
    </citation>
    <scope>NUCLEOTIDE SEQUENCE [LARGE SCALE GENOMIC DNA]</scope>
    <source>
        <strain evidence="2 3">LSS31</strain>
    </source>
</reference>
<sequence>MKQFCAKHKMKLLIFLAVWSFFSGCKVLLTFFGKPDGMDGKYPLFFLTISLVALYVFPMILIIRYIAKRFDISKKVIHLSWILGITASFYFSGLGQTLLGAFWLFIVKPPQTFIQNWEQLSPPPSMKNLVKD</sequence>
<evidence type="ECO:0000256" key="1">
    <source>
        <dbReference type="SAM" id="Phobius"/>
    </source>
</evidence>
<feature type="transmembrane region" description="Helical" evidence="1">
    <location>
        <begin position="79"/>
        <end position="106"/>
    </location>
</feature>
<feature type="transmembrane region" description="Helical" evidence="1">
    <location>
        <begin position="12"/>
        <end position="32"/>
    </location>
</feature>
<keyword evidence="1" id="KW-0812">Transmembrane</keyword>
<dbReference type="PROSITE" id="PS51257">
    <property type="entry name" value="PROKAR_LIPOPROTEIN"/>
    <property type="match status" value="1"/>
</dbReference>
<organism evidence="2 3">
    <name type="scientific">Streptococcus suis</name>
    <dbReference type="NCBI Taxonomy" id="1307"/>
    <lineage>
        <taxon>Bacteria</taxon>
        <taxon>Bacillati</taxon>
        <taxon>Bacillota</taxon>
        <taxon>Bacilli</taxon>
        <taxon>Lactobacillales</taxon>
        <taxon>Streptococcaceae</taxon>
        <taxon>Streptococcus</taxon>
    </lineage>
</organism>
<accession>A0A0Z8G9S3</accession>
<dbReference type="Proteomes" id="UP000072530">
    <property type="component" value="Unassembled WGS sequence"/>
</dbReference>
<keyword evidence="1" id="KW-1133">Transmembrane helix</keyword>
<name>A0A0Z8G9S3_STRSU</name>
<gene>
    <name evidence="2" type="ORF">ERS132393_01708</name>
</gene>
<evidence type="ECO:0000313" key="2">
    <source>
        <dbReference type="EMBL" id="CYU94837.1"/>
    </source>
</evidence>